<keyword evidence="2" id="KW-1185">Reference proteome</keyword>
<dbReference type="InterPro" id="IPR054249">
    <property type="entry name" value="DUF6976"/>
</dbReference>
<organism evidence="1 2">
    <name type="scientific">Sphingomonas kyeonggiensis</name>
    <dbReference type="NCBI Taxonomy" id="1268553"/>
    <lineage>
        <taxon>Bacteria</taxon>
        <taxon>Pseudomonadati</taxon>
        <taxon>Pseudomonadota</taxon>
        <taxon>Alphaproteobacteria</taxon>
        <taxon>Sphingomonadales</taxon>
        <taxon>Sphingomonadaceae</taxon>
        <taxon>Sphingomonas</taxon>
    </lineage>
</organism>
<comment type="caution">
    <text evidence="1">The sequence shown here is derived from an EMBL/GenBank/DDBJ whole genome shotgun (WGS) entry which is preliminary data.</text>
</comment>
<accession>A0A7W6NXN2</accession>
<gene>
    <name evidence="1" type="ORF">GGR46_003007</name>
</gene>
<dbReference type="RefSeq" id="WP_183998706.1">
    <property type="nucleotide sequence ID" value="NZ_JACIEH010000002.1"/>
</dbReference>
<dbReference type="AlphaFoldDB" id="A0A7W6NXN2"/>
<reference evidence="1 2" key="1">
    <citation type="submission" date="2020-08" db="EMBL/GenBank/DDBJ databases">
        <title>Genomic Encyclopedia of Type Strains, Phase IV (KMG-IV): sequencing the most valuable type-strain genomes for metagenomic binning, comparative biology and taxonomic classification.</title>
        <authorList>
            <person name="Goeker M."/>
        </authorList>
    </citation>
    <scope>NUCLEOTIDE SEQUENCE [LARGE SCALE GENOMIC DNA]</scope>
    <source>
        <strain evidence="1 2">DSM 101806</strain>
    </source>
</reference>
<protein>
    <submittedName>
        <fullName evidence="1">Uncharacterized protein</fullName>
    </submittedName>
</protein>
<sequence length="337" mass="35780">MKNAFLTVEATEALITSGATLFISGPESLLRRLPRGKWTGATTVYFILEDGGASREDRLFCTHFDEAAAVRTAILSGDELAGLVERRYEHGITCVVVPAFSATLQRYAAEGPRLSGLYNQPVFGWVAGVHLDRVGIDSAKVFDGVTGTISEDGLAALWIALPDTIEADLNIVNLFTAGEGSEFSFADGGFEIADCLIDGTPANLACHIVEQGLDTRLPLVADYAGAMINVSFQTVDADNGKVHFYAPVVPGVTYRQASPVADYASTYAEAANGRSAEGMLSCNCILNYLYAGLEGRSTGGFVGPVTFGEFAYILLNQTLSCLSLQEAPTGGDHAHRS</sequence>
<name>A0A7W6NXN2_9SPHN</name>
<dbReference type="Pfam" id="PF22396">
    <property type="entry name" value="DUF6976"/>
    <property type="match status" value="1"/>
</dbReference>
<dbReference type="EMBL" id="JACIEH010000002">
    <property type="protein sequence ID" value="MBB4099443.1"/>
    <property type="molecule type" value="Genomic_DNA"/>
</dbReference>
<dbReference type="Proteomes" id="UP000557392">
    <property type="component" value="Unassembled WGS sequence"/>
</dbReference>
<evidence type="ECO:0000313" key="2">
    <source>
        <dbReference type="Proteomes" id="UP000557392"/>
    </source>
</evidence>
<evidence type="ECO:0000313" key="1">
    <source>
        <dbReference type="EMBL" id="MBB4099443.1"/>
    </source>
</evidence>
<proteinExistence type="predicted"/>